<dbReference type="Gene3D" id="1.20.58.70">
    <property type="match status" value="1"/>
</dbReference>
<dbReference type="Bgee" id="ENSLACG00000002688">
    <property type="expression patterns" value="Expressed in pectoral fin and 6 other cell types or tissues"/>
</dbReference>
<dbReference type="GO" id="GO:0006887">
    <property type="term" value="P:exocytosis"/>
    <property type="evidence" value="ECO:0007669"/>
    <property type="project" value="TreeGrafter"/>
</dbReference>
<evidence type="ECO:0000313" key="7">
    <source>
        <dbReference type="Proteomes" id="UP000008672"/>
    </source>
</evidence>
<dbReference type="HOGENOM" id="CLU_042423_2_2_1"/>
<dbReference type="InterPro" id="IPR010989">
    <property type="entry name" value="SNARE"/>
</dbReference>
<dbReference type="EMBL" id="AFYH01239836">
    <property type="status" value="NOT_ANNOTATED_CDS"/>
    <property type="molecule type" value="Genomic_DNA"/>
</dbReference>
<feature type="region of interest" description="Disordered" evidence="4">
    <location>
        <begin position="1"/>
        <end position="40"/>
    </location>
</feature>
<dbReference type="GO" id="GO:0000149">
    <property type="term" value="F:SNARE binding"/>
    <property type="evidence" value="ECO:0007669"/>
    <property type="project" value="TreeGrafter"/>
</dbReference>
<feature type="domain" description="T-SNARE coiled-coil homology" evidence="5">
    <location>
        <begin position="208"/>
        <end position="242"/>
    </location>
</feature>
<dbReference type="Ensembl" id="ENSLACT00000003031.1">
    <property type="protein sequence ID" value="ENSLACP00000003005.1"/>
    <property type="gene ID" value="ENSLACG00000002688.1"/>
</dbReference>
<name>H3A034_LATCH</name>
<dbReference type="GO" id="GO:0031201">
    <property type="term" value="C:SNARE complex"/>
    <property type="evidence" value="ECO:0007669"/>
    <property type="project" value="TreeGrafter"/>
</dbReference>
<evidence type="ECO:0000256" key="2">
    <source>
        <dbReference type="ARBA" id="ARBA00023054"/>
    </source>
</evidence>
<dbReference type="EMBL" id="AFYH01239835">
    <property type="status" value="NOT_ANNOTATED_CDS"/>
    <property type="molecule type" value="Genomic_DNA"/>
</dbReference>
<dbReference type="GO" id="GO:0006906">
    <property type="term" value="P:vesicle fusion"/>
    <property type="evidence" value="ECO:0007669"/>
    <property type="project" value="TreeGrafter"/>
</dbReference>
<dbReference type="FunFam" id="1.20.58.70:FF:000011">
    <property type="entry name" value="Syntaxin 4"/>
    <property type="match status" value="1"/>
</dbReference>
<dbReference type="GO" id="GO:0005886">
    <property type="term" value="C:plasma membrane"/>
    <property type="evidence" value="ECO:0007669"/>
    <property type="project" value="TreeGrafter"/>
</dbReference>
<dbReference type="InParanoid" id="H3A034"/>
<dbReference type="GO" id="GO:0048278">
    <property type="term" value="P:vesicle docking"/>
    <property type="evidence" value="ECO:0007669"/>
    <property type="project" value="TreeGrafter"/>
</dbReference>
<dbReference type="OMA" id="WIAICCA"/>
<feature type="coiled-coil region" evidence="3">
    <location>
        <begin position="51"/>
        <end position="119"/>
    </location>
</feature>
<dbReference type="CDD" id="cd00179">
    <property type="entry name" value="SynN"/>
    <property type="match status" value="1"/>
</dbReference>
<proteinExistence type="inferred from homology"/>
<dbReference type="Proteomes" id="UP000008672">
    <property type="component" value="Unassembled WGS sequence"/>
</dbReference>
<dbReference type="CDD" id="cd15848">
    <property type="entry name" value="SNARE_syntaxin1-like"/>
    <property type="match status" value="1"/>
</dbReference>
<gene>
    <name evidence="6" type="primary">LOC102366496</name>
</gene>
<evidence type="ECO:0000259" key="5">
    <source>
        <dbReference type="PROSITE" id="PS50192"/>
    </source>
</evidence>
<feature type="compositionally biased region" description="Basic and acidic residues" evidence="4">
    <location>
        <begin position="1"/>
        <end position="14"/>
    </location>
</feature>
<dbReference type="EMBL" id="AFYH01239837">
    <property type="status" value="NOT_ANNOTATED_CDS"/>
    <property type="molecule type" value="Genomic_DNA"/>
</dbReference>
<evidence type="ECO:0000313" key="6">
    <source>
        <dbReference type="Ensembl" id="ENSLACP00000003005.1"/>
    </source>
</evidence>
<dbReference type="GO" id="GO:0012505">
    <property type="term" value="C:endomembrane system"/>
    <property type="evidence" value="ECO:0007669"/>
    <property type="project" value="TreeGrafter"/>
</dbReference>
<sequence>RDGTVRERYGGRDTSEDEDGEEGTALVIKPGSAKYKDTDKLEPMDEFFQEVRQVRQGIDAIRNKVTELEKAQTSVLSVPDPESGTKELQRLRDEIKDLAQHVRKKLKDIELKKGEEEEDNRYSVDSRMKTTQHGILSREFVDVMSQCNVIQAKYRDRNMDRIRRQLRIKFVEQDSVTDEELEKMLDSGETSVFTSNILKDTQTTKQALNEIETRHEEILKLERSIRELHDIFMFLAIEVEAQ</sequence>
<dbReference type="STRING" id="7897.ENSLACP00000003005"/>
<reference evidence="6" key="2">
    <citation type="submission" date="2025-08" db="UniProtKB">
        <authorList>
            <consortium name="Ensembl"/>
        </authorList>
    </citation>
    <scope>IDENTIFICATION</scope>
</reference>
<keyword evidence="2 3" id="KW-0175">Coiled coil</keyword>
<evidence type="ECO:0000256" key="4">
    <source>
        <dbReference type="SAM" id="MobiDB-lite"/>
    </source>
</evidence>
<organism evidence="6 7">
    <name type="scientific">Latimeria chalumnae</name>
    <name type="common">Coelacanth</name>
    <dbReference type="NCBI Taxonomy" id="7897"/>
    <lineage>
        <taxon>Eukaryota</taxon>
        <taxon>Metazoa</taxon>
        <taxon>Chordata</taxon>
        <taxon>Craniata</taxon>
        <taxon>Vertebrata</taxon>
        <taxon>Euteleostomi</taxon>
        <taxon>Coelacanthiformes</taxon>
        <taxon>Coelacanthidae</taxon>
        <taxon>Latimeria</taxon>
    </lineage>
</organism>
<evidence type="ECO:0000256" key="3">
    <source>
        <dbReference type="SAM" id="Coils"/>
    </source>
</evidence>
<accession>H3A034</accession>
<dbReference type="SUPFAM" id="SSF47661">
    <property type="entry name" value="t-snare proteins"/>
    <property type="match status" value="1"/>
</dbReference>
<dbReference type="EMBL" id="AFYH01239834">
    <property type="status" value="NOT_ANNOTATED_CDS"/>
    <property type="molecule type" value="Genomic_DNA"/>
</dbReference>
<dbReference type="InterPro" id="IPR000727">
    <property type="entry name" value="T_SNARE_dom"/>
</dbReference>
<dbReference type="InterPro" id="IPR045242">
    <property type="entry name" value="Syntaxin"/>
</dbReference>
<dbReference type="InterPro" id="IPR006011">
    <property type="entry name" value="Syntaxin_N"/>
</dbReference>
<dbReference type="Pfam" id="PF00804">
    <property type="entry name" value="Syntaxin"/>
    <property type="match status" value="1"/>
</dbReference>
<dbReference type="SMART" id="SM00503">
    <property type="entry name" value="SynN"/>
    <property type="match status" value="1"/>
</dbReference>
<keyword evidence="7" id="KW-1185">Reference proteome</keyword>
<dbReference type="GO" id="GO:0006886">
    <property type="term" value="P:intracellular protein transport"/>
    <property type="evidence" value="ECO:0007669"/>
    <property type="project" value="TreeGrafter"/>
</dbReference>
<dbReference type="FunCoup" id="H3A034">
    <property type="interactions" value="690"/>
</dbReference>
<dbReference type="GO" id="GO:0005484">
    <property type="term" value="F:SNAP receptor activity"/>
    <property type="evidence" value="ECO:0007669"/>
    <property type="project" value="TreeGrafter"/>
</dbReference>
<dbReference type="PANTHER" id="PTHR19957:SF97">
    <property type="entry name" value="SYNTAXIN-4"/>
    <property type="match status" value="1"/>
</dbReference>
<dbReference type="GeneTree" id="ENSGT01030000234627"/>
<dbReference type="PANTHER" id="PTHR19957">
    <property type="entry name" value="SYNTAXIN"/>
    <property type="match status" value="1"/>
</dbReference>
<dbReference type="PROSITE" id="PS50192">
    <property type="entry name" value="T_SNARE"/>
    <property type="match status" value="1"/>
</dbReference>
<reference evidence="7" key="1">
    <citation type="submission" date="2011-08" db="EMBL/GenBank/DDBJ databases">
        <title>The draft genome of Latimeria chalumnae.</title>
        <authorList>
            <person name="Di Palma F."/>
            <person name="Alfoldi J."/>
            <person name="Johnson J."/>
            <person name="Berlin A."/>
            <person name="Gnerre S."/>
            <person name="Jaffe D."/>
            <person name="MacCallum I."/>
            <person name="Young S."/>
            <person name="Walker B.J."/>
            <person name="Lander E."/>
            <person name="Lindblad-Toh K."/>
        </authorList>
    </citation>
    <scope>NUCLEOTIDE SEQUENCE [LARGE SCALE GENOMIC DNA]</scope>
    <source>
        <strain evidence="7">Wild caught</strain>
    </source>
</reference>
<protein>
    <submittedName>
        <fullName evidence="6">Syntaxin 4</fullName>
    </submittedName>
</protein>
<reference evidence="6" key="3">
    <citation type="submission" date="2025-09" db="UniProtKB">
        <authorList>
            <consortium name="Ensembl"/>
        </authorList>
    </citation>
    <scope>IDENTIFICATION</scope>
</reference>
<evidence type="ECO:0000256" key="1">
    <source>
        <dbReference type="ARBA" id="ARBA00009063"/>
    </source>
</evidence>
<comment type="similarity">
    <text evidence="1">Belongs to the syntaxin family.</text>
</comment>
<dbReference type="eggNOG" id="KOG0810">
    <property type="taxonomic scope" value="Eukaryota"/>
</dbReference>
<dbReference type="AlphaFoldDB" id="H3A034"/>